<protein>
    <submittedName>
        <fullName evidence="1">Uncharacterized protein</fullName>
    </submittedName>
</protein>
<name>A0A8J3ICX2_9CHLR</name>
<comment type="caution">
    <text evidence="1">The sequence shown here is derived from an EMBL/GenBank/DDBJ whole genome shotgun (WGS) entry which is preliminary data.</text>
</comment>
<proteinExistence type="predicted"/>
<organism evidence="1 2">
    <name type="scientific">Reticulibacter mediterranei</name>
    <dbReference type="NCBI Taxonomy" id="2778369"/>
    <lineage>
        <taxon>Bacteria</taxon>
        <taxon>Bacillati</taxon>
        <taxon>Chloroflexota</taxon>
        <taxon>Ktedonobacteria</taxon>
        <taxon>Ktedonobacterales</taxon>
        <taxon>Reticulibacteraceae</taxon>
        <taxon>Reticulibacter</taxon>
    </lineage>
</organism>
<evidence type="ECO:0000313" key="1">
    <source>
        <dbReference type="EMBL" id="GHO90125.1"/>
    </source>
</evidence>
<sequence length="50" mass="5657">METMENQIRTLIRASRLSCIADEIEALLRPSIRIMCQRVDESKLALGPPS</sequence>
<dbReference type="AlphaFoldDB" id="A0A8J3ICX2"/>
<dbReference type="Proteomes" id="UP000597444">
    <property type="component" value="Unassembled WGS sequence"/>
</dbReference>
<reference evidence="1" key="1">
    <citation type="submission" date="2020-10" db="EMBL/GenBank/DDBJ databases">
        <title>Taxonomic study of unclassified bacteria belonging to the class Ktedonobacteria.</title>
        <authorList>
            <person name="Yabe S."/>
            <person name="Wang C.M."/>
            <person name="Zheng Y."/>
            <person name="Sakai Y."/>
            <person name="Cavaletti L."/>
            <person name="Monciardini P."/>
            <person name="Donadio S."/>
        </authorList>
    </citation>
    <scope>NUCLEOTIDE SEQUENCE</scope>
    <source>
        <strain evidence="1">ID150040</strain>
    </source>
</reference>
<dbReference type="EMBL" id="BNJK01000001">
    <property type="protein sequence ID" value="GHO90125.1"/>
    <property type="molecule type" value="Genomic_DNA"/>
</dbReference>
<keyword evidence="2" id="KW-1185">Reference proteome</keyword>
<accession>A0A8J3ICX2</accession>
<dbReference type="RefSeq" id="WP_220201122.1">
    <property type="nucleotide sequence ID" value="NZ_BNJK01000001.1"/>
</dbReference>
<evidence type="ECO:0000313" key="2">
    <source>
        <dbReference type="Proteomes" id="UP000597444"/>
    </source>
</evidence>
<gene>
    <name evidence="1" type="ORF">KSF_001730</name>
</gene>